<evidence type="ECO:0000313" key="2">
    <source>
        <dbReference type="Proteomes" id="UP000186705"/>
    </source>
</evidence>
<evidence type="ECO:0000313" key="1">
    <source>
        <dbReference type="EMBL" id="OLU46957.1"/>
    </source>
</evidence>
<proteinExistence type="predicted"/>
<keyword evidence="2" id="KW-1185">Reference proteome</keyword>
<name>A0A1U7NNN9_9FIRM</name>
<dbReference type="AlphaFoldDB" id="A0A1U7NNN9"/>
<protein>
    <submittedName>
        <fullName evidence="1">Uncharacterized protein</fullName>
    </submittedName>
</protein>
<dbReference type="EMBL" id="MPKA01000056">
    <property type="protein sequence ID" value="OLU46957.1"/>
    <property type="molecule type" value="Genomic_DNA"/>
</dbReference>
<sequence>MKIAYCIHYLGKSFDELSENVDQLIDQGDDVFVMINDDDLRDQMVITYADEPALHVSQIQQQALHGDLSLPRGQIVQLRNALDAQINEKKSYDRFILLTDGMLPLKSKEEIVRYLDQYPDQDIYYIKATSQEDPSLKKRFENYAFFTNTLSFQKSKMVKGMNTITSKLVHNFKKREIEDTLVLSYPWFILTEKSARALGDAFPYCSNTFKMCLYPEELAIATMLRKFSDVKHHNESVWVVGKNGEYQFQEPIEPLSEEALRSHPKALFGATIHPETNLSIYQDYFDAYSINQ</sequence>
<comment type="caution">
    <text evidence="1">The sequence shown here is derived from an EMBL/GenBank/DDBJ whole genome shotgun (WGS) entry which is preliminary data.</text>
</comment>
<dbReference type="Proteomes" id="UP000186705">
    <property type="component" value="Unassembled WGS sequence"/>
</dbReference>
<dbReference type="STRING" id="1862672.BO225_04020"/>
<organism evidence="1 2">
    <name type="scientific">Dubosiella newyorkensis</name>
    <dbReference type="NCBI Taxonomy" id="1862672"/>
    <lineage>
        <taxon>Bacteria</taxon>
        <taxon>Bacillati</taxon>
        <taxon>Bacillota</taxon>
        <taxon>Erysipelotrichia</taxon>
        <taxon>Erysipelotrichales</taxon>
        <taxon>Erysipelotrichaceae</taxon>
        <taxon>Dubosiella</taxon>
    </lineage>
</organism>
<dbReference type="RefSeq" id="WP_076340997.1">
    <property type="nucleotide sequence ID" value="NZ_CAMSPY010000018.1"/>
</dbReference>
<reference evidence="1 2" key="1">
    <citation type="submission" date="2016-11" db="EMBL/GenBank/DDBJ databases">
        <title>Description of two novel members of the family Erysipelotrichaceae: Ileibacterium lipovorans gen. nov., sp. nov. and Dubosiella newyorkensis, gen. nov., sp. nov.</title>
        <authorList>
            <person name="Cox L.M."/>
            <person name="Sohn J."/>
            <person name="Tyrrell K.L."/>
            <person name="Citron D.M."/>
            <person name="Lawson P.A."/>
            <person name="Patel N.B."/>
            <person name="Iizumi T."/>
            <person name="Perez-Perez G.I."/>
            <person name="Goldstein E.J."/>
            <person name="Blaser M.J."/>
        </authorList>
    </citation>
    <scope>NUCLEOTIDE SEQUENCE [LARGE SCALE GENOMIC DNA]</scope>
    <source>
        <strain evidence="1 2">NYU-BL-A4</strain>
    </source>
</reference>
<dbReference type="GeneID" id="78275115"/>
<dbReference type="OrthoDB" id="1768172at2"/>
<gene>
    <name evidence="1" type="ORF">BO225_04020</name>
</gene>
<accession>A0A1U7NNN9</accession>